<accession>A0ABM4LT44</accession>
<dbReference type="GeneID" id="139077910"/>
<name>A0ABM4LT44_EQUPR</name>
<proteinExistence type="predicted"/>
<dbReference type="RefSeq" id="XP_070443610.1">
    <property type="nucleotide sequence ID" value="XM_070587509.1"/>
</dbReference>
<reference evidence="2" key="1">
    <citation type="submission" date="2025-08" db="UniProtKB">
        <authorList>
            <consortium name="RefSeq"/>
        </authorList>
    </citation>
    <scope>IDENTIFICATION</scope>
    <source>
        <tissue evidence="2">Blood</tissue>
    </source>
</reference>
<keyword evidence="1" id="KW-1185">Reference proteome</keyword>
<evidence type="ECO:0000313" key="2">
    <source>
        <dbReference type="RefSeq" id="XP_070443610.1"/>
    </source>
</evidence>
<evidence type="ECO:0000313" key="1">
    <source>
        <dbReference type="Proteomes" id="UP001652662"/>
    </source>
</evidence>
<protein>
    <submittedName>
        <fullName evidence="2">Uncharacterized protein</fullName>
    </submittedName>
</protein>
<sequence length="288" mass="31965">MASRWKKLGSCQNVRSQALRCCVSCKSGNGGKTEQLWLANCVERVLCFLSHPAEGLGELHLGFASSLYPAPQRSLSASAGRPHQVSLLDVSHPGSHASQSSYTAQKQYQPCGYKGYVMKAFWFSDCDLNWELKDLSLAFSFCQLLCACLPLPSNMITNREMASAVATREKELRYCILNNISTPPYTGLRIRRPGSFFWLLTTRLCHLGYKTGSPQPMAIPEDSARNTLVSASSQHRAEHCPDGRGAAQCGWEQSLASELQQEKEVRSTDGPRGKRWQRMRALERGCLG</sequence>
<dbReference type="Proteomes" id="UP001652662">
    <property type="component" value="Chromosome 20"/>
</dbReference>
<gene>
    <name evidence="2" type="primary">LOC139077910</name>
</gene>
<organism evidence="1 2">
    <name type="scientific">Equus przewalskii</name>
    <name type="common">Przewalski's horse</name>
    <name type="synonym">Equus caballus przewalskii</name>
    <dbReference type="NCBI Taxonomy" id="9798"/>
    <lineage>
        <taxon>Eukaryota</taxon>
        <taxon>Metazoa</taxon>
        <taxon>Chordata</taxon>
        <taxon>Craniata</taxon>
        <taxon>Vertebrata</taxon>
        <taxon>Euteleostomi</taxon>
        <taxon>Mammalia</taxon>
        <taxon>Eutheria</taxon>
        <taxon>Laurasiatheria</taxon>
        <taxon>Perissodactyla</taxon>
        <taxon>Equidae</taxon>
        <taxon>Equus</taxon>
    </lineage>
</organism>